<feature type="transmembrane region" description="Helical" evidence="1">
    <location>
        <begin position="69"/>
        <end position="88"/>
    </location>
</feature>
<sequence length="129" mass="14792">MPLPINIQFSIIVYSFLSGLLTGGMFDLYRIIRGSKVPKPILVIEDILFSILAAMIVFTFLLYTDYAFLGAYVYIFIILAIFIYMKFISPTFISIERSIFDFISKVVRVLLNNVCYAAKLIFSFITGKR</sequence>
<reference evidence="2" key="1">
    <citation type="submission" date="2020-08" db="EMBL/GenBank/DDBJ databases">
        <title>Genome public.</title>
        <authorList>
            <person name="Liu C."/>
            <person name="Sun Q."/>
        </authorList>
    </citation>
    <scope>NUCLEOTIDE SEQUENCE</scope>
    <source>
        <strain evidence="2">NSJ-42</strain>
    </source>
</reference>
<dbReference type="Pfam" id="PF09578">
    <property type="entry name" value="Spore_YabQ"/>
    <property type="match status" value="1"/>
</dbReference>
<keyword evidence="3" id="KW-1185">Reference proteome</keyword>
<dbReference type="Proteomes" id="UP000662088">
    <property type="component" value="Unassembled WGS sequence"/>
</dbReference>
<gene>
    <name evidence="2" type="primary">yabQ</name>
    <name evidence="2" type="ORF">H8R92_11130</name>
</gene>
<accession>A0A8I0AFD9</accession>
<keyword evidence="1" id="KW-1133">Transmembrane helix</keyword>
<keyword evidence="1" id="KW-0472">Membrane</keyword>
<evidence type="ECO:0000313" key="3">
    <source>
        <dbReference type="Proteomes" id="UP000662088"/>
    </source>
</evidence>
<dbReference type="RefSeq" id="WP_022211398.1">
    <property type="nucleotide sequence ID" value="NZ_JACOOQ010000020.1"/>
</dbReference>
<dbReference type="InterPro" id="IPR019074">
    <property type="entry name" value="YabQ"/>
</dbReference>
<organism evidence="2 3">
    <name type="scientific">Clostridium lentum</name>
    <dbReference type="NCBI Taxonomy" id="2763037"/>
    <lineage>
        <taxon>Bacteria</taxon>
        <taxon>Bacillati</taxon>
        <taxon>Bacillota</taxon>
        <taxon>Clostridia</taxon>
        <taxon>Eubacteriales</taxon>
        <taxon>Clostridiaceae</taxon>
        <taxon>Clostridium</taxon>
    </lineage>
</organism>
<dbReference type="NCBIfam" id="TIGR02893">
    <property type="entry name" value="spore_yabQ"/>
    <property type="match status" value="1"/>
</dbReference>
<keyword evidence="1" id="KW-0812">Transmembrane</keyword>
<feature type="transmembrane region" description="Helical" evidence="1">
    <location>
        <begin position="6"/>
        <end position="29"/>
    </location>
</feature>
<feature type="transmembrane region" description="Helical" evidence="1">
    <location>
        <begin position="41"/>
        <end position="63"/>
    </location>
</feature>
<dbReference type="EMBL" id="JACOOQ010000020">
    <property type="protein sequence ID" value="MBC5640968.1"/>
    <property type="molecule type" value="Genomic_DNA"/>
</dbReference>
<protein>
    <submittedName>
        <fullName evidence="2">Spore cortex biosynthesis protein YabQ</fullName>
    </submittedName>
</protein>
<name>A0A8I0AFD9_9CLOT</name>
<evidence type="ECO:0000256" key="1">
    <source>
        <dbReference type="SAM" id="Phobius"/>
    </source>
</evidence>
<dbReference type="AlphaFoldDB" id="A0A8I0AFD9"/>
<proteinExistence type="predicted"/>
<evidence type="ECO:0000313" key="2">
    <source>
        <dbReference type="EMBL" id="MBC5640968.1"/>
    </source>
</evidence>
<comment type="caution">
    <text evidence="2">The sequence shown here is derived from an EMBL/GenBank/DDBJ whole genome shotgun (WGS) entry which is preliminary data.</text>
</comment>